<organism evidence="1 2">
    <name type="scientific">Folsomia candida</name>
    <name type="common">Springtail</name>
    <dbReference type="NCBI Taxonomy" id="158441"/>
    <lineage>
        <taxon>Eukaryota</taxon>
        <taxon>Metazoa</taxon>
        <taxon>Ecdysozoa</taxon>
        <taxon>Arthropoda</taxon>
        <taxon>Hexapoda</taxon>
        <taxon>Collembola</taxon>
        <taxon>Entomobryomorpha</taxon>
        <taxon>Isotomoidea</taxon>
        <taxon>Isotomidae</taxon>
        <taxon>Proisotominae</taxon>
        <taxon>Folsomia</taxon>
    </lineage>
</organism>
<name>A0A226DJ56_FOLCA</name>
<dbReference type="AlphaFoldDB" id="A0A226DJ56"/>
<evidence type="ECO:0000313" key="2">
    <source>
        <dbReference type="Proteomes" id="UP000198287"/>
    </source>
</evidence>
<dbReference type="Proteomes" id="UP000198287">
    <property type="component" value="Unassembled WGS sequence"/>
</dbReference>
<reference evidence="1 2" key="1">
    <citation type="submission" date="2015-12" db="EMBL/GenBank/DDBJ databases">
        <title>The genome of Folsomia candida.</title>
        <authorList>
            <person name="Faddeeva A."/>
            <person name="Derks M.F."/>
            <person name="Anvar Y."/>
            <person name="Smit S."/>
            <person name="Van Straalen N."/>
            <person name="Roelofs D."/>
        </authorList>
    </citation>
    <scope>NUCLEOTIDE SEQUENCE [LARGE SCALE GENOMIC DNA]</scope>
    <source>
        <strain evidence="1 2">VU population</strain>
        <tissue evidence="1">Whole body</tissue>
    </source>
</reference>
<gene>
    <name evidence="1" type="ORF">Fcan01_20238</name>
</gene>
<evidence type="ECO:0000313" key="1">
    <source>
        <dbReference type="EMBL" id="OXA45303.1"/>
    </source>
</evidence>
<protein>
    <submittedName>
        <fullName evidence="1">Uncharacterized protein</fullName>
    </submittedName>
</protein>
<dbReference type="EMBL" id="LNIX01000018">
    <property type="protein sequence ID" value="OXA45303.1"/>
    <property type="molecule type" value="Genomic_DNA"/>
</dbReference>
<accession>A0A226DJ56</accession>
<sequence>MLQNKYCIILPIWGNNWLTEGASSLLKVVPSELNNHGRTELVTLLQFCITRSLNLPKFQGLLKNILIASEKDDKTVRILVIQLILKAVQLSMYSPNFLIPVDFLKMMREISPTEVIVNFTPVMMLYVGQILQVCKNTGYVEEMVDILSYEDLEGLFIGDVVNGVVAMTTRHLHPINSKVTAYTRIVPLQIFCATFTSLIQLGFNIDGETFTNMNDFQTREVSKMGNEEKISFRDMMSATVEKWGESLSTKIGLDVWKNLLKDEQFDENGSLANAILTSIPFSDETWDFILHEVVWKETPSREDNIYRALVTLANNSKFPRSRVTNLLNHCYNTLLPYLFHAFLVAWVNDKKNENISPEVELILKYGTQYRGWIDQWNQQVSYNLLALLRKFVPFYFIRDFPADLRLFFDLHESLITRAKGGTFSSVYWVKWMIWQIIFVFGVNIAVEYNLGLINKVDPESVRLGVELLLDFPMEKGTSLEVEESQVTIIGWQLNHLKGAGWVTEEIKGDIGKVQDKIGKVCGKALSKLKGA</sequence>
<comment type="caution">
    <text evidence="1">The sequence shown here is derived from an EMBL/GenBank/DDBJ whole genome shotgun (WGS) entry which is preliminary data.</text>
</comment>
<keyword evidence="2" id="KW-1185">Reference proteome</keyword>
<proteinExistence type="predicted"/>